<protein>
    <recommendedName>
        <fullName evidence="2">AB hydrolase-1 domain-containing protein</fullName>
    </recommendedName>
</protein>
<feature type="signal peptide" evidence="1">
    <location>
        <begin position="1"/>
        <end position="27"/>
    </location>
</feature>
<dbReference type="Pfam" id="PF12697">
    <property type="entry name" value="Abhydrolase_6"/>
    <property type="match status" value="1"/>
</dbReference>
<dbReference type="InterPro" id="IPR029058">
    <property type="entry name" value="AB_hydrolase_fold"/>
</dbReference>
<proteinExistence type="predicted"/>
<keyword evidence="1" id="KW-0732">Signal</keyword>
<dbReference type="InterPro" id="IPR000073">
    <property type="entry name" value="AB_hydrolase_1"/>
</dbReference>
<dbReference type="PANTHER" id="PTHR43798">
    <property type="entry name" value="MONOACYLGLYCEROL LIPASE"/>
    <property type="match status" value="1"/>
</dbReference>
<dbReference type="InterPro" id="IPR050266">
    <property type="entry name" value="AB_hydrolase_sf"/>
</dbReference>
<reference evidence="4" key="1">
    <citation type="journal article" date="2019" name="Int. J. Syst. Evol. Microbiol.">
        <title>The Global Catalogue of Microorganisms (GCM) 10K type strain sequencing project: providing services to taxonomists for standard genome sequencing and annotation.</title>
        <authorList>
            <consortium name="The Broad Institute Genomics Platform"/>
            <consortium name="The Broad Institute Genome Sequencing Center for Infectious Disease"/>
            <person name="Wu L."/>
            <person name="Ma J."/>
        </authorList>
    </citation>
    <scope>NUCLEOTIDE SEQUENCE [LARGE SCALE GENOMIC DNA]</scope>
    <source>
        <strain evidence="4">KCTC 12861</strain>
    </source>
</reference>
<comment type="caution">
    <text evidence="3">The sequence shown here is derived from an EMBL/GenBank/DDBJ whole genome shotgun (WGS) entry which is preliminary data.</text>
</comment>
<evidence type="ECO:0000313" key="4">
    <source>
        <dbReference type="Proteomes" id="UP000637980"/>
    </source>
</evidence>
<evidence type="ECO:0000256" key="1">
    <source>
        <dbReference type="SAM" id="SignalP"/>
    </source>
</evidence>
<dbReference type="PANTHER" id="PTHR43798:SF33">
    <property type="entry name" value="HYDROLASE, PUTATIVE (AFU_ORTHOLOGUE AFUA_2G14860)-RELATED"/>
    <property type="match status" value="1"/>
</dbReference>
<dbReference type="Proteomes" id="UP000637980">
    <property type="component" value="Unassembled WGS sequence"/>
</dbReference>
<feature type="domain" description="AB hydrolase-1" evidence="2">
    <location>
        <begin position="45"/>
        <end position="259"/>
    </location>
</feature>
<name>A0ABQ3EMS0_9HYPH</name>
<gene>
    <name evidence="3" type="primary">yqjL</name>
    <name evidence="3" type="ORF">GCM10007094_34660</name>
</gene>
<dbReference type="RefSeq" id="WP_189438068.1">
    <property type="nucleotide sequence ID" value="NZ_BMXE01000007.1"/>
</dbReference>
<sequence length="268" mass="29217">MSFIQFASFRTLCTLLALVFSLSTTQASQLSPLWLEAKGEGTLSVIFISGNGNDSTVWKDVEPVIRDLGVRTVVYDRAGLGKSPLWEGDYTVQGEADDLRAALSAHAIDGPIIIVAHSYGGYITALLSEDMQQLQGIVLVDAGLSTDLTLDVLQYIHDEYTPQFEAVEKAAPKLAKAVIPVVKAFPATAKRMQSVTIPKHLPVIDILAETSWLKDPQLVKEQRKIHADFVAASPTRSSLIAKGSGHNVMKDKPEYVVDAVTQMLEQVR</sequence>
<evidence type="ECO:0000313" key="3">
    <source>
        <dbReference type="EMBL" id="GHB42472.1"/>
    </source>
</evidence>
<keyword evidence="4" id="KW-1185">Reference proteome</keyword>
<dbReference type="SUPFAM" id="SSF53474">
    <property type="entry name" value="alpha/beta-Hydrolases"/>
    <property type="match status" value="1"/>
</dbReference>
<dbReference type="EMBL" id="BMXE01000007">
    <property type="protein sequence ID" value="GHB42472.1"/>
    <property type="molecule type" value="Genomic_DNA"/>
</dbReference>
<dbReference type="Gene3D" id="3.40.50.1820">
    <property type="entry name" value="alpha/beta hydrolase"/>
    <property type="match status" value="1"/>
</dbReference>
<organism evidence="3 4">
    <name type="scientific">Pseudovibrio japonicus</name>
    <dbReference type="NCBI Taxonomy" id="366534"/>
    <lineage>
        <taxon>Bacteria</taxon>
        <taxon>Pseudomonadati</taxon>
        <taxon>Pseudomonadota</taxon>
        <taxon>Alphaproteobacteria</taxon>
        <taxon>Hyphomicrobiales</taxon>
        <taxon>Stappiaceae</taxon>
        <taxon>Pseudovibrio</taxon>
    </lineage>
</organism>
<evidence type="ECO:0000259" key="2">
    <source>
        <dbReference type="Pfam" id="PF12697"/>
    </source>
</evidence>
<accession>A0ABQ3EMS0</accession>
<feature type="chain" id="PRO_5045596791" description="AB hydrolase-1 domain-containing protein" evidence="1">
    <location>
        <begin position="28"/>
        <end position="268"/>
    </location>
</feature>